<feature type="region of interest" description="Disordered" evidence="1">
    <location>
        <begin position="58"/>
        <end position="229"/>
    </location>
</feature>
<dbReference type="Proteomes" id="UP001165160">
    <property type="component" value="Unassembled WGS sequence"/>
</dbReference>
<sequence length="362" mass="40169">MILSRNLRSRSRSLEVEAANDFARYLQEEEEEVQEKEKLEKVITLPLKKRKPLSSTLSAITGATKAKPTFRARQRKKEPTKIPVVLPITEEEPPSFAVGWTKEEAKLLPPLPPKPSPAPPPAPSSDAGSESSEKDERKPSATVLDLGLLLPSKDTKFDSKPATSAPTSPRPLPQAPGPTSSEHLGAMFDPHAPPPPPALSFDDDKSDDSSNKPTLSPSASEPPTPSTATAISDLTDLQLLELGGWEKVKEVKKTPKHMKANKGRPFEIFMRHVWEDGERTHQSFTHKQTNHSRHDLERLHMEFPKIAKATESVYLQALTVTELLNLGGWSLIKHSFKNVSNRDVKFTHYSRCVWGQGNKKVS</sequence>
<evidence type="ECO:0000313" key="2">
    <source>
        <dbReference type="EMBL" id="GMI04461.1"/>
    </source>
</evidence>
<protein>
    <submittedName>
        <fullName evidence="2">Uncharacterized protein</fullName>
    </submittedName>
</protein>
<comment type="caution">
    <text evidence="2">The sequence shown here is derived from an EMBL/GenBank/DDBJ whole genome shotgun (WGS) entry which is preliminary data.</text>
</comment>
<accession>A0A9W7CE39</accession>
<organism evidence="2 3">
    <name type="scientific">Triparma verrucosa</name>
    <dbReference type="NCBI Taxonomy" id="1606542"/>
    <lineage>
        <taxon>Eukaryota</taxon>
        <taxon>Sar</taxon>
        <taxon>Stramenopiles</taxon>
        <taxon>Ochrophyta</taxon>
        <taxon>Bolidophyceae</taxon>
        <taxon>Parmales</taxon>
        <taxon>Triparmaceae</taxon>
        <taxon>Triparma</taxon>
    </lineage>
</organism>
<evidence type="ECO:0000313" key="3">
    <source>
        <dbReference type="Proteomes" id="UP001165160"/>
    </source>
</evidence>
<feature type="compositionally biased region" description="Basic residues" evidence="1">
    <location>
        <begin position="68"/>
        <end position="78"/>
    </location>
</feature>
<gene>
    <name evidence="2" type="ORF">TrVE_jg7485</name>
</gene>
<reference evidence="3" key="1">
    <citation type="journal article" date="2023" name="Commun. Biol.">
        <title>Genome analysis of Parmales, the sister group of diatoms, reveals the evolutionary specialization of diatoms from phago-mixotrophs to photoautotrophs.</title>
        <authorList>
            <person name="Ban H."/>
            <person name="Sato S."/>
            <person name="Yoshikawa S."/>
            <person name="Yamada K."/>
            <person name="Nakamura Y."/>
            <person name="Ichinomiya M."/>
            <person name="Sato N."/>
            <person name="Blanc-Mathieu R."/>
            <person name="Endo H."/>
            <person name="Kuwata A."/>
            <person name="Ogata H."/>
        </authorList>
    </citation>
    <scope>NUCLEOTIDE SEQUENCE [LARGE SCALE GENOMIC DNA]</scope>
    <source>
        <strain evidence="3">NIES 3699</strain>
    </source>
</reference>
<keyword evidence="3" id="KW-1185">Reference proteome</keyword>
<name>A0A9W7CE39_9STRA</name>
<evidence type="ECO:0000256" key="1">
    <source>
        <dbReference type="SAM" id="MobiDB-lite"/>
    </source>
</evidence>
<feature type="compositionally biased region" description="Pro residues" evidence="1">
    <location>
        <begin position="109"/>
        <end position="123"/>
    </location>
</feature>
<dbReference type="EMBL" id="BRXX01000316">
    <property type="protein sequence ID" value="GMI04461.1"/>
    <property type="molecule type" value="Genomic_DNA"/>
</dbReference>
<proteinExistence type="predicted"/>
<dbReference type="AlphaFoldDB" id="A0A9W7CE39"/>